<dbReference type="InterPro" id="IPR037359">
    <property type="entry name" value="NST/OST"/>
</dbReference>
<evidence type="ECO:0008006" key="4">
    <source>
        <dbReference type="Google" id="ProtNLM"/>
    </source>
</evidence>
<dbReference type="PANTHER" id="PTHR10605">
    <property type="entry name" value="HEPARAN SULFATE SULFOTRANSFERASE"/>
    <property type="match status" value="1"/>
</dbReference>
<dbReference type="Proteomes" id="UP001501231">
    <property type="component" value="Unassembled WGS sequence"/>
</dbReference>
<protein>
    <recommendedName>
        <fullName evidence="4">Sulfotransferase</fullName>
    </recommendedName>
</protein>
<dbReference type="EMBL" id="BAAARW010000044">
    <property type="protein sequence ID" value="GAA2455875.1"/>
    <property type="molecule type" value="Genomic_DNA"/>
</dbReference>
<proteinExistence type="predicted"/>
<keyword evidence="3" id="KW-1185">Reference proteome</keyword>
<accession>A0ABN3KCJ6</accession>
<organism evidence="2 3">
    <name type="scientific">Actinomadura vinacea</name>
    <dbReference type="NCBI Taxonomy" id="115336"/>
    <lineage>
        <taxon>Bacteria</taxon>
        <taxon>Bacillati</taxon>
        <taxon>Actinomycetota</taxon>
        <taxon>Actinomycetes</taxon>
        <taxon>Streptosporangiales</taxon>
        <taxon>Thermomonosporaceae</taxon>
        <taxon>Actinomadura</taxon>
    </lineage>
</organism>
<dbReference type="Gene3D" id="3.40.50.300">
    <property type="entry name" value="P-loop containing nucleotide triphosphate hydrolases"/>
    <property type="match status" value="1"/>
</dbReference>
<comment type="caution">
    <text evidence="2">The sequence shown here is derived from an EMBL/GenBank/DDBJ whole genome shotgun (WGS) entry which is preliminary data.</text>
</comment>
<dbReference type="Pfam" id="PF13469">
    <property type="entry name" value="Sulfotransfer_3"/>
    <property type="match status" value="1"/>
</dbReference>
<dbReference type="RefSeq" id="WP_344597763.1">
    <property type="nucleotide sequence ID" value="NZ_BAAARW010000044.1"/>
</dbReference>
<evidence type="ECO:0000313" key="3">
    <source>
        <dbReference type="Proteomes" id="UP001501231"/>
    </source>
</evidence>
<dbReference type="SUPFAM" id="SSF52540">
    <property type="entry name" value="P-loop containing nucleoside triphosphate hydrolases"/>
    <property type="match status" value="1"/>
</dbReference>
<dbReference type="InterPro" id="IPR027417">
    <property type="entry name" value="P-loop_NTPase"/>
</dbReference>
<dbReference type="PANTHER" id="PTHR10605:SF56">
    <property type="entry name" value="BIFUNCTIONAL HEPARAN SULFATE N-DEACETYLASE_N-SULFOTRANSFERASE"/>
    <property type="match status" value="1"/>
</dbReference>
<evidence type="ECO:0000256" key="1">
    <source>
        <dbReference type="ARBA" id="ARBA00022679"/>
    </source>
</evidence>
<evidence type="ECO:0000313" key="2">
    <source>
        <dbReference type="EMBL" id="GAA2455875.1"/>
    </source>
</evidence>
<keyword evidence="1" id="KW-0808">Transferase</keyword>
<gene>
    <name evidence="2" type="ORF">GCM10010191_88950</name>
</gene>
<reference evidence="2 3" key="1">
    <citation type="journal article" date="2019" name="Int. J. Syst. Evol. Microbiol.">
        <title>The Global Catalogue of Microorganisms (GCM) 10K type strain sequencing project: providing services to taxonomists for standard genome sequencing and annotation.</title>
        <authorList>
            <consortium name="The Broad Institute Genomics Platform"/>
            <consortium name="The Broad Institute Genome Sequencing Center for Infectious Disease"/>
            <person name="Wu L."/>
            <person name="Ma J."/>
        </authorList>
    </citation>
    <scope>NUCLEOTIDE SEQUENCE [LARGE SCALE GENOMIC DNA]</scope>
    <source>
        <strain evidence="2 3">JCM 3325</strain>
    </source>
</reference>
<sequence>MPPNFFVIGSARSGTTSLRHHLRSHPAIYVPPVDEPRFFAFEGDNLDYTGPGDEMLRERVVTDTAAYHALYSGVTNESAVGEVSPAYLCSPVAAVRIHEQAPDAKIIAILRHPVERAISSFYRERLDGLEAAATLQEALDLEESRHRAGWSYVWRYRHRGLYHTHLARYFALFPRHRIKVLRYEDWGQDHGRFMLRSIFEFLGVDTDAAMPNRVAHLNSTRAQQATSRYETGGEPPEDLKAELERFYRPEIERLQEMADIDLSNWLQPPETIQR</sequence>
<name>A0ABN3KCJ6_9ACTN</name>